<proteinExistence type="predicted"/>
<evidence type="ECO:0000313" key="4">
    <source>
        <dbReference type="EMBL" id="KAJ3185136.1"/>
    </source>
</evidence>
<keyword evidence="4" id="KW-0436">Ligase</keyword>
<dbReference type="PROSITE" id="PS00455">
    <property type="entry name" value="AMP_BINDING"/>
    <property type="match status" value="1"/>
</dbReference>
<dbReference type="GO" id="GO:0016020">
    <property type="term" value="C:membrane"/>
    <property type="evidence" value="ECO:0007669"/>
    <property type="project" value="TreeGrafter"/>
</dbReference>
<evidence type="ECO:0000313" key="5">
    <source>
        <dbReference type="Proteomes" id="UP001212152"/>
    </source>
</evidence>
<comment type="caution">
    <text evidence="4">The sequence shown here is derived from an EMBL/GenBank/DDBJ whole genome shotgun (WGS) entry which is preliminary data.</text>
</comment>
<dbReference type="InterPro" id="IPR020845">
    <property type="entry name" value="AMP-binding_CS"/>
</dbReference>
<dbReference type="PANTHER" id="PTHR43272">
    <property type="entry name" value="LONG-CHAIN-FATTY-ACID--COA LIGASE"/>
    <property type="match status" value="1"/>
</dbReference>
<evidence type="ECO:0000256" key="1">
    <source>
        <dbReference type="ARBA" id="ARBA00022741"/>
    </source>
</evidence>
<dbReference type="Pfam" id="PF00501">
    <property type="entry name" value="AMP-binding"/>
    <property type="match status" value="1"/>
</dbReference>
<dbReference type="InterPro" id="IPR000873">
    <property type="entry name" value="AMP-dep_synth/lig_dom"/>
</dbReference>
<dbReference type="AlphaFoldDB" id="A0AAD5XRB1"/>
<dbReference type="PANTHER" id="PTHR43272:SF33">
    <property type="entry name" value="AMP-BINDING DOMAIN-CONTAINING PROTEIN-RELATED"/>
    <property type="match status" value="1"/>
</dbReference>
<dbReference type="InterPro" id="IPR042099">
    <property type="entry name" value="ANL_N_sf"/>
</dbReference>
<accession>A0AAD5XRB1</accession>
<name>A0AAD5XRB1_9FUNG</name>
<reference evidence="4" key="1">
    <citation type="submission" date="2020-05" db="EMBL/GenBank/DDBJ databases">
        <title>Phylogenomic resolution of chytrid fungi.</title>
        <authorList>
            <person name="Stajich J.E."/>
            <person name="Amses K."/>
            <person name="Simmons R."/>
            <person name="Seto K."/>
            <person name="Myers J."/>
            <person name="Bonds A."/>
            <person name="Quandt C.A."/>
            <person name="Barry K."/>
            <person name="Liu P."/>
            <person name="Grigoriev I."/>
            <person name="Longcore J.E."/>
            <person name="James T.Y."/>
        </authorList>
    </citation>
    <scope>NUCLEOTIDE SEQUENCE</scope>
    <source>
        <strain evidence="4">JEL0379</strain>
    </source>
</reference>
<dbReference type="Proteomes" id="UP001212152">
    <property type="component" value="Unassembled WGS sequence"/>
</dbReference>
<evidence type="ECO:0000259" key="3">
    <source>
        <dbReference type="Pfam" id="PF00501"/>
    </source>
</evidence>
<gene>
    <name evidence="4" type="primary">ACSL6_1</name>
    <name evidence="4" type="ORF">HDU87_002702</name>
</gene>
<dbReference type="SUPFAM" id="SSF56801">
    <property type="entry name" value="Acetyl-CoA synthetase-like"/>
    <property type="match status" value="1"/>
</dbReference>
<sequence>MTVEISTVTVLLASAVGAALLSSYLFAVTPTFHPAKFRQQSVRTKTRKEGESAIIRNPITPHDSKLIDAFPGNVNTAYEMLWSAVNKYGSREYLAHRVGGSWAWQSFSAMGDRAKAFGSGLQEIAGLAAPNQKQEFPLSSQMVGLFLVGCPEWIVADFACVTYNLVSVPLYDTFDADALKHIITKTEMSVLITSEKNANKALDMVGSCPSLKYIVIANVTTIAGDMAERAKATNVQLRTFKEVETVGKSNVREPVRPTPDDVFTMCATSGTTGPPKIAMITHRNLTTGGAGMCATLPEGYQLGDSDRHLSYLPLSHMFERICFWSLTHLGARIGFFGGSIPQLFDDVASFRPTLFPTVPRLLGRLYDKINITIDQSNIVKRTVFKVAFAAKRRMLHQGCVTNSSIWDKIFGPIQAKIGGNVKVILTGAAPISPEILEFVRIVLGAETLEGYGQTESSAAGFVTAVGDYQYPFGSHVGVPFPSAECKLLDVAPMNYFSTDKPNPRGEILIRGPLVMKGYFKEPKLTAEAIDADGWLHTGDVGALVANGTLKIIDRAKAIFKLSNGEYISPEPIEGKIKATYALQVYVYGDSLQSSLVAIVVPDPESFPAWAADKGFNGSLEDACKDENLRKAVLADLQALGKKGGLHGFEIPARVKLCAEPMSVENGLLTPTFKTKRNVARDHFRADIDKMYKEISGK</sequence>
<dbReference type="Gene3D" id="3.40.50.12780">
    <property type="entry name" value="N-terminal domain of ligase-like"/>
    <property type="match status" value="1"/>
</dbReference>
<dbReference type="GO" id="GO:0005783">
    <property type="term" value="C:endoplasmic reticulum"/>
    <property type="evidence" value="ECO:0007669"/>
    <property type="project" value="TreeGrafter"/>
</dbReference>
<feature type="domain" description="AMP-dependent synthetase/ligase" evidence="3">
    <location>
        <begin position="84"/>
        <end position="519"/>
    </location>
</feature>
<dbReference type="EMBL" id="JADGJQ010000002">
    <property type="protein sequence ID" value="KAJ3185136.1"/>
    <property type="molecule type" value="Genomic_DNA"/>
</dbReference>
<dbReference type="GO" id="GO:0005524">
    <property type="term" value="F:ATP binding"/>
    <property type="evidence" value="ECO:0007669"/>
    <property type="project" value="UniProtKB-KW"/>
</dbReference>
<organism evidence="4 5">
    <name type="scientific">Geranomyces variabilis</name>
    <dbReference type="NCBI Taxonomy" id="109894"/>
    <lineage>
        <taxon>Eukaryota</taxon>
        <taxon>Fungi</taxon>
        <taxon>Fungi incertae sedis</taxon>
        <taxon>Chytridiomycota</taxon>
        <taxon>Chytridiomycota incertae sedis</taxon>
        <taxon>Chytridiomycetes</taxon>
        <taxon>Spizellomycetales</taxon>
        <taxon>Powellomycetaceae</taxon>
        <taxon>Geranomyces</taxon>
    </lineage>
</organism>
<protein>
    <submittedName>
        <fullName evidence="4">Long-chain-fatty-acid--CoA ligase 6</fullName>
    </submittedName>
</protein>
<keyword evidence="5" id="KW-1185">Reference proteome</keyword>
<evidence type="ECO:0000256" key="2">
    <source>
        <dbReference type="ARBA" id="ARBA00022840"/>
    </source>
</evidence>
<keyword evidence="2" id="KW-0067">ATP-binding</keyword>
<dbReference type="GO" id="GO:0004467">
    <property type="term" value="F:long-chain fatty acid-CoA ligase activity"/>
    <property type="evidence" value="ECO:0007669"/>
    <property type="project" value="TreeGrafter"/>
</dbReference>
<keyword evidence="1" id="KW-0547">Nucleotide-binding</keyword>